<dbReference type="KEGG" id="rpm:RSPPHO_03221"/>
<gene>
    <name evidence="2" type="ORF">RSPPHO_03221</name>
</gene>
<evidence type="ECO:0000313" key="2">
    <source>
        <dbReference type="EMBL" id="CCG09847.1"/>
    </source>
</evidence>
<dbReference type="RefSeq" id="WP_014416475.1">
    <property type="nucleotide sequence ID" value="NC_017059.1"/>
</dbReference>
<organism evidence="2 3">
    <name type="scientific">Pararhodospirillum photometricum DSM 122</name>
    <dbReference type="NCBI Taxonomy" id="1150469"/>
    <lineage>
        <taxon>Bacteria</taxon>
        <taxon>Pseudomonadati</taxon>
        <taxon>Pseudomonadota</taxon>
        <taxon>Alphaproteobacteria</taxon>
        <taxon>Rhodospirillales</taxon>
        <taxon>Rhodospirillaceae</taxon>
        <taxon>Pararhodospirillum</taxon>
    </lineage>
</organism>
<proteinExistence type="predicted"/>
<protein>
    <submittedName>
        <fullName evidence="2">Uncharacterized protein</fullName>
    </submittedName>
</protein>
<accession>H6SRC5</accession>
<evidence type="ECO:0000256" key="1">
    <source>
        <dbReference type="SAM" id="MobiDB-lite"/>
    </source>
</evidence>
<dbReference type="EMBL" id="HE663493">
    <property type="protein sequence ID" value="CCG09847.1"/>
    <property type="molecule type" value="Genomic_DNA"/>
</dbReference>
<feature type="compositionally biased region" description="Basic and acidic residues" evidence="1">
    <location>
        <begin position="1"/>
        <end position="16"/>
    </location>
</feature>
<keyword evidence="3" id="KW-1185">Reference proteome</keyword>
<evidence type="ECO:0000313" key="3">
    <source>
        <dbReference type="Proteomes" id="UP000033220"/>
    </source>
</evidence>
<feature type="region of interest" description="Disordered" evidence="1">
    <location>
        <begin position="1"/>
        <end position="20"/>
    </location>
</feature>
<reference evidence="2 3" key="1">
    <citation type="submission" date="2012-02" db="EMBL/GenBank/DDBJ databases">
        <title>Shotgun genome sequence of Phaeospirillum photometricum DSM 122.</title>
        <authorList>
            <person name="Duquesne K."/>
            <person name="Sturgis J."/>
        </authorList>
    </citation>
    <scope>NUCLEOTIDE SEQUENCE [LARGE SCALE GENOMIC DNA]</scope>
    <source>
        <strain evidence="3">DSM122</strain>
    </source>
</reference>
<dbReference type="AlphaFoldDB" id="H6SRC5"/>
<sequence length="112" mass="12347">MFPRKKLVDKPRERGQRLVGKKSRQTQVSVLVGIKGQEGGGALVRFSNPSPVVEGDKSDGRKIKQCCVSGKGGLVFLAFLQQGFVLKFKLDLVDAEFLNQAQRLGDRRHPLG</sequence>
<dbReference type="Proteomes" id="UP000033220">
    <property type="component" value="Chromosome DSM 122"/>
</dbReference>
<name>H6SRC5_PARPM</name>
<dbReference type="HOGENOM" id="CLU_2143914_0_0_5"/>